<keyword evidence="7 8" id="KW-0472">Membrane</keyword>
<keyword evidence="3 8" id="KW-0812">Transmembrane</keyword>
<name>A0A4Q9KKG2_PROTD</name>
<evidence type="ECO:0000313" key="10">
    <source>
        <dbReference type="Proteomes" id="UP000291933"/>
    </source>
</evidence>
<sequence>MLAAVTTQPDSIGRASALMASGSIVSRVLGIVRNALMVACVGAEASASVAFNTANTLPNQIFALLQGGLLTTLLLPQLTKALGREDGGEQTADALVTWAIAAIVGVTAVSLALAQPIAMALQLAGPTLQLGVTFAFWCLPQILFYGLYTVWSQVLYARGRFAATMWTPVLANVVQIVGMSVFLVRFAKSPDAELWTPQMVALLGGTFTLGIAVQALALVPSLRASGYRWRPRFELRGHGFRATARLASWTIAAVTIAQLGGFVTTAAINAVAGVAGHVLVPNITVYQQAFQMFFVPHGIITITILTAAFPRMARAAQTADVGALRAQVVTALRLPLTAMVPITLAAIVLSLPGMAVTNPSMTPVEVRHTAIAFSLMALGLIPYAVAGLQQRYSMAREDGRTNLMFTAIVTGIQVAAALAIPLLPSGVGVYVVASGMTLGNTVAAIVFLHRTQAQLGGLPFRELLSLVGRLALAAVPAAILAALAAAGLGGWLRPGWGVSLLQLAVGGAVFAIAFGLVAKRLHIGEIEALIGRLAGRFPRCFRR</sequence>
<feature type="transmembrane region" description="Helical" evidence="8">
    <location>
        <begin position="169"/>
        <end position="187"/>
    </location>
</feature>
<feature type="transmembrane region" description="Helical" evidence="8">
    <location>
        <begin position="498"/>
        <end position="518"/>
    </location>
</feature>
<gene>
    <name evidence="9" type="ORF">ET996_08205</name>
</gene>
<evidence type="ECO:0000256" key="3">
    <source>
        <dbReference type="ARBA" id="ARBA00022692"/>
    </source>
</evidence>
<dbReference type="GO" id="GO:0005886">
    <property type="term" value="C:plasma membrane"/>
    <property type="evidence" value="ECO:0007669"/>
    <property type="project" value="UniProtKB-SubCell"/>
</dbReference>
<feature type="transmembrane region" description="Helical" evidence="8">
    <location>
        <begin position="199"/>
        <end position="225"/>
    </location>
</feature>
<keyword evidence="2" id="KW-1003">Cell membrane</keyword>
<dbReference type="GO" id="GO:0009252">
    <property type="term" value="P:peptidoglycan biosynthetic process"/>
    <property type="evidence" value="ECO:0007669"/>
    <property type="project" value="UniProtKB-KW"/>
</dbReference>
<feature type="transmembrane region" description="Helical" evidence="8">
    <location>
        <begin position="134"/>
        <end position="157"/>
    </location>
</feature>
<feature type="transmembrane region" description="Helical" evidence="8">
    <location>
        <begin position="401"/>
        <end position="423"/>
    </location>
</feature>
<evidence type="ECO:0000256" key="4">
    <source>
        <dbReference type="ARBA" id="ARBA00022960"/>
    </source>
</evidence>
<accession>A0A4Q9KKG2</accession>
<evidence type="ECO:0000256" key="2">
    <source>
        <dbReference type="ARBA" id="ARBA00022475"/>
    </source>
</evidence>
<dbReference type="PANTHER" id="PTHR47019:SF1">
    <property type="entry name" value="LIPID II FLIPPASE MURJ"/>
    <property type="match status" value="1"/>
</dbReference>
<keyword evidence="4" id="KW-0133">Cell shape</keyword>
<dbReference type="GO" id="GO:0034204">
    <property type="term" value="P:lipid translocation"/>
    <property type="evidence" value="ECO:0007669"/>
    <property type="project" value="TreeGrafter"/>
</dbReference>
<dbReference type="EMBL" id="SDMR01000008">
    <property type="protein sequence ID" value="TBT94982.1"/>
    <property type="molecule type" value="Genomic_DNA"/>
</dbReference>
<organism evidence="9 10">
    <name type="scientific">Propioniciclava tarda</name>
    <dbReference type="NCBI Taxonomy" id="433330"/>
    <lineage>
        <taxon>Bacteria</taxon>
        <taxon>Bacillati</taxon>
        <taxon>Actinomycetota</taxon>
        <taxon>Actinomycetes</taxon>
        <taxon>Propionibacteriales</taxon>
        <taxon>Propionibacteriaceae</taxon>
        <taxon>Propioniciclava</taxon>
    </lineage>
</organism>
<dbReference type="PANTHER" id="PTHR47019">
    <property type="entry name" value="LIPID II FLIPPASE MURJ"/>
    <property type="match status" value="1"/>
</dbReference>
<comment type="caution">
    <text evidence="9">The sequence shown here is derived from an EMBL/GenBank/DDBJ whole genome shotgun (WGS) entry which is preliminary data.</text>
</comment>
<dbReference type="AlphaFoldDB" id="A0A4Q9KKG2"/>
<evidence type="ECO:0000256" key="1">
    <source>
        <dbReference type="ARBA" id="ARBA00004651"/>
    </source>
</evidence>
<feature type="transmembrane region" description="Helical" evidence="8">
    <location>
        <begin position="330"/>
        <end position="351"/>
    </location>
</feature>
<dbReference type="InterPro" id="IPR004268">
    <property type="entry name" value="MurJ"/>
</dbReference>
<keyword evidence="6 8" id="KW-1133">Transmembrane helix</keyword>
<comment type="subcellular location">
    <subcellularLocation>
        <location evidence="1">Cell membrane</location>
        <topology evidence="1">Multi-pass membrane protein</topology>
    </subcellularLocation>
</comment>
<evidence type="ECO:0000256" key="7">
    <source>
        <dbReference type="ARBA" id="ARBA00023136"/>
    </source>
</evidence>
<feature type="transmembrane region" description="Helical" evidence="8">
    <location>
        <begin position="429"/>
        <end position="449"/>
    </location>
</feature>
<protein>
    <submittedName>
        <fullName evidence="9">Murein biosynthesis integral membrane protein MurJ</fullName>
    </submittedName>
</protein>
<evidence type="ECO:0000256" key="6">
    <source>
        <dbReference type="ARBA" id="ARBA00022989"/>
    </source>
</evidence>
<feature type="transmembrane region" description="Helical" evidence="8">
    <location>
        <begin position="371"/>
        <end position="389"/>
    </location>
</feature>
<keyword evidence="10" id="KW-1185">Reference proteome</keyword>
<feature type="transmembrane region" description="Helical" evidence="8">
    <location>
        <begin position="95"/>
        <end position="114"/>
    </location>
</feature>
<feature type="transmembrane region" description="Helical" evidence="8">
    <location>
        <begin position="470"/>
        <end position="492"/>
    </location>
</feature>
<evidence type="ECO:0000313" key="9">
    <source>
        <dbReference type="EMBL" id="TBT94982.1"/>
    </source>
</evidence>
<dbReference type="InterPro" id="IPR051050">
    <property type="entry name" value="Lipid_II_flippase_MurJ/MviN"/>
</dbReference>
<feature type="transmembrane region" description="Helical" evidence="8">
    <location>
        <begin position="246"/>
        <end position="268"/>
    </location>
</feature>
<dbReference type="OrthoDB" id="9786339at2"/>
<proteinExistence type="predicted"/>
<dbReference type="Proteomes" id="UP000291933">
    <property type="component" value="Unassembled WGS sequence"/>
</dbReference>
<dbReference type="GO" id="GO:0008360">
    <property type="term" value="P:regulation of cell shape"/>
    <property type="evidence" value="ECO:0007669"/>
    <property type="project" value="UniProtKB-KW"/>
</dbReference>
<evidence type="ECO:0000256" key="8">
    <source>
        <dbReference type="SAM" id="Phobius"/>
    </source>
</evidence>
<reference evidence="9 10" key="1">
    <citation type="submission" date="2019-01" db="EMBL/GenBank/DDBJ databases">
        <title>Lactibacter flavus gen. nov., sp. nov., a novel bacterium of the family Propionibacteriaceae isolated from raw milk and dairy products.</title>
        <authorList>
            <person name="Huptas C."/>
            <person name="Wenning M."/>
            <person name="Breitenwieser F."/>
            <person name="Doll E."/>
            <person name="Von Neubeck M."/>
            <person name="Busse H.-J."/>
            <person name="Scherer S."/>
        </authorList>
    </citation>
    <scope>NUCLEOTIDE SEQUENCE [LARGE SCALE GENOMIC DNA]</scope>
    <source>
        <strain evidence="9 10">DSM 22130</strain>
    </source>
</reference>
<feature type="transmembrane region" description="Helical" evidence="8">
    <location>
        <begin position="288"/>
        <end position="309"/>
    </location>
</feature>
<feature type="transmembrane region" description="Helical" evidence="8">
    <location>
        <begin position="61"/>
        <end position="83"/>
    </location>
</feature>
<dbReference type="Pfam" id="PF03023">
    <property type="entry name" value="MurJ"/>
    <property type="match status" value="1"/>
</dbReference>
<evidence type="ECO:0000256" key="5">
    <source>
        <dbReference type="ARBA" id="ARBA00022984"/>
    </source>
</evidence>
<dbReference type="GO" id="GO:0015648">
    <property type="term" value="F:lipid-linked peptidoglycan transporter activity"/>
    <property type="evidence" value="ECO:0007669"/>
    <property type="project" value="TreeGrafter"/>
</dbReference>
<keyword evidence="5" id="KW-0573">Peptidoglycan synthesis</keyword>